<name>A0A8J6ALM6_GALPY</name>
<dbReference type="EMBL" id="JAGFMF010011568">
    <property type="protein sequence ID" value="KAG8520530.1"/>
    <property type="molecule type" value="Genomic_DNA"/>
</dbReference>
<dbReference type="AlphaFoldDB" id="A0A8J6ALM6"/>
<evidence type="ECO:0000313" key="2">
    <source>
        <dbReference type="Proteomes" id="UP000700334"/>
    </source>
</evidence>
<feature type="non-terminal residue" evidence="1">
    <location>
        <position position="125"/>
    </location>
</feature>
<gene>
    <name evidence="1" type="ORF">J0S82_019881</name>
</gene>
<proteinExistence type="predicted"/>
<organism evidence="1 2">
    <name type="scientific">Galemys pyrenaicus</name>
    <name type="common">Iberian desman</name>
    <name type="synonym">Pyrenean desman</name>
    <dbReference type="NCBI Taxonomy" id="202257"/>
    <lineage>
        <taxon>Eukaryota</taxon>
        <taxon>Metazoa</taxon>
        <taxon>Chordata</taxon>
        <taxon>Craniata</taxon>
        <taxon>Vertebrata</taxon>
        <taxon>Euteleostomi</taxon>
        <taxon>Mammalia</taxon>
        <taxon>Eutheria</taxon>
        <taxon>Laurasiatheria</taxon>
        <taxon>Eulipotyphla</taxon>
        <taxon>Talpidae</taxon>
        <taxon>Galemys</taxon>
    </lineage>
</organism>
<reference evidence="1" key="1">
    <citation type="journal article" date="2021" name="Evol. Appl.">
        <title>The genome of the Pyrenean desman and the effects of bottlenecks and inbreeding on the genomic landscape of an endangered species.</title>
        <authorList>
            <person name="Escoda L."/>
            <person name="Castresana J."/>
        </authorList>
    </citation>
    <scope>NUCLEOTIDE SEQUENCE</scope>
    <source>
        <strain evidence="1">IBE-C5619</strain>
    </source>
</reference>
<dbReference type="OrthoDB" id="8820570at2759"/>
<dbReference type="Proteomes" id="UP000700334">
    <property type="component" value="Unassembled WGS sequence"/>
</dbReference>
<feature type="non-terminal residue" evidence="1">
    <location>
        <position position="1"/>
    </location>
</feature>
<comment type="caution">
    <text evidence="1">The sequence shown here is derived from an EMBL/GenBank/DDBJ whole genome shotgun (WGS) entry which is preliminary data.</text>
</comment>
<protein>
    <submittedName>
        <fullName evidence="1">Suppressor of cytokine signaling 5</fullName>
    </submittedName>
</protein>
<accession>A0A8J6ALM6</accession>
<evidence type="ECO:0000313" key="1">
    <source>
        <dbReference type="EMBL" id="KAG8520530.1"/>
    </source>
</evidence>
<sequence length="125" mass="14252">TSKEKEVIRLQLCSCYGQHSLQSPRKLTAKIVSLHFPMSTGIRQMYKHLKSQVNALYKQASKFAPGMTDNSWNSCAIPQTNCDSEKDTTTLFETHRSIVRYLKTVVPLLADRKFGQSTLRLYTLP</sequence>
<keyword evidence="2" id="KW-1185">Reference proteome</keyword>